<dbReference type="InterPro" id="IPR001670">
    <property type="entry name" value="ADH_Fe/GldA"/>
</dbReference>
<evidence type="ECO:0000259" key="4">
    <source>
        <dbReference type="Pfam" id="PF00465"/>
    </source>
</evidence>
<dbReference type="PROSITE" id="PS00913">
    <property type="entry name" value="ADH_IRON_1"/>
    <property type="match status" value="1"/>
</dbReference>
<evidence type="ECO:0000259" key="5">
    <source>
        <dbReference type="Pfam" id="PF25137"/>
    </source>
</evidence>
<evidence type="ECO:0000256" key="3">
    <source>
        <dbReference type="ARBA" id="ARBA00023027"/>
    </source>
</evidence>
<dbReference type="GeneID" id="56392900"/>
<dbReference type="InterPro" id="IPR056798">
    <property type="entry name" value="ADH_Fe_C"/>
</dbReference>
<dbReference type="Pfam" id="PF25137">
    <property type="entry name" value="ADH_Fe_C"/>
    <property type="match status" value="1"/>
</dbReference>
<organism evidence="6 7">
    <name type="scientific">Siminovitchia fortis</name>
    <dbReference type="NCBI Taxonomy" id="254758"/>
    <lineage>
        <taxon>Bacteria</taxon>
        <taxon>Bacillati</taxon>
        <taxon>Bacillota</taxon>
        <taxon>Bacilli</taxon>
        <taxon>Bacillales</taxon>
        <taxon>Bacillaceae</taxon>
        <taxon>Siminovitchia</taxon>
    </lineage>
</organism>
<keyword evidence="3" id="KW-0520">NAD</keyword>
<accession>A0A443IN43</accession>
<dbReference type="Gene3D" id="3.40.50.1970">
    <property type="match status" value="1"/>
</dbReference>
<dbReference type="FunFam" id="3.40.50.1970:FF:000003">
    <property type="entry name" value="Alcohol dehydrogenase, iron-containing"/>
    <property type="match status" value="1"/>
</dbReference>
<keyword evidence="7" id="KW-1185">Reference proteome</keyword>
<dbReference type="PANTHER" id="PTHR11496:SF102">
    <property type="entry name" value="ALCOHOL DEHYDROGENASE 4"/>
    <property type="match status" value="1"/>
</dbReference>
<dbReference type="Pfam" id="PF00465">
    <property type="entry name" value="Fe-ADH"/>
    <property type="match status" value="1"/>
</dbReference>
<dbReference type="GO" id="GO:0004022">
    <property type="term" value="F:alcohol dehydrogenase (NAD+) activity"/>
    <property type="evidence" value="ECO:0007669"/>
    <property type="project" value="UniProtKB-ARBA"/>
</dbReference>
<dbReference type="AlphaFoldDB" id="A0A443IN43"/>
<dbReference type="InterPro" id="IPR039697">
    <property type="entry name" value="Alcohol_dehydrogenase_Fe"/>
</dbReference>
<feature type="domain" description="Alcohol dehydrogenase iron-type/glycerol dehydrogenase GldA" evidence="4">
    <location>
        <begin position="9"/>
        <end position="175"/>
    </location>
</feature>
<dbReference type="EMBL" id="QYTU02000033">
    <property type="protein sequence ID" value="RWR06939.1"/>
    <property type="molecule type" value="Genomic_DNA"/>
</dbReference>
<dbReference type="GO" id="GO:0046872">
    <property type="term" value="F:metal ion binding"/>
    <property type="evidence" value="ECO:0007669"/>
    <property type="project" value="InterPro"/>
</dbReference>
<name>A0A443IN43_9BACI</name>
<dbReference type="OrthoDB" id="9815791at2"/>
<comment type="similarity">
    <text evidence="1">Belongs to the iron-containing alcohol dehydrogenase family.</text>
</comment>
<protein>
    <submittedName>
        <fullName evidence="6">Iron-containing alcohol dehydrogenase</fullName>
    </submittedName>
</protein>
<keyword evidence="2" id="KW-0560">Oxidoreductase</keyword>
<dbReference type="FunFam" id="1.20.1090.10:FF:000001">
    <property type="entry name" value="Aldehyde-alcohol dehydrogenase"/>
    <property type="match status" value="1"/>
</dbReference>
<dbReference type="PANTHER" id="PTHR11496">
    <property type="entry name" value="ALCOHOL DEHYDROGENASE"/>
    <property type="match status" value="1"/>
</dbReference>
<dbReference type="InterPro" id="IPR018211">
    <property type="entry name" value="ADH_Fe_CS"/>
</dbReference>
<feature type="domain" description="Fe-containing alcohol dehydrogenase-like C-terminal" evidence="5">
    <location>
        <begin position="187"/>
        <end position="382"/>
    </location>
</feature>
<dbReference type="RefSeq" id="WP_120074512.1">
    <property type="nucleotide sequence ID" value="NZ_CP126113.1"/>
</dbReference>
<sequence>MNFQFTMQTNVLSEPGVAGKAGFYLREYGVNNVLIVTDQAIVNAGLLEGIYESLKQQGLNYTIFDNVKPNPKNTEVEAVAKRARESSVDGLIAIGGGSVMDFAKGVGVLLTHEGNIKDWEGDFTLQREITPLICIPTTVGTGSEVTWIAVITDTARNFKMGIVDPKVAPKMALLDSDLIKTLPPSVTASTGMDALTHAIEAYTSRFASPMTDALAYKAIVMIKENLEDLVRDSKNQKAGQALLNASMMAGIAFNNSNVGSVHCLSEAIGGYYDLPHGVLNSIFLPFVFRRNIQADQSRHAEIAYLLGAEGNFSTEEEAAMEGFNIIMKLRKSLNLPKFGELEKVSPEDFKHLAKVAKETPMDESNAKELSEEEYLEIIEEAFGE</sequence>
<evidence type="ECO:0000256" key="1">
    <source>
        <dbReference type="ARBA" id="ARBA00007358"/>
    </source>
</evidence>
<dbReference type="SUPFAM" id="SSF56796">
    <property type="entry name" value="Dehydroquinate synthase-like"/>
    <property type="match status" value="1"/>
</dbReference>
<proteinExistence type="inferred from homology"/>
<evidence type="ECO:0000313" key="6">
    <source>
        <dbReference type="EMBL" id="RWR06939.1"/>
    </source>
</evidence>
<dbReference type="CDD" id="cd08551">
    <property type="entry name" value="Fe-ADH"/>
    <property type="match status" value="1"/>
</dbReference>
<gene>
    <name evidence="6" type="ORF">D4N35_013445</name>
</gene>
<evidence type="ECO:0000313" key="7">
    <source>
        <dbReference type="Proteomes" id="UP000273811"/>
    </source>
</evidence>
<comment type="caution">
    <text evidence="6">The sequence shown here is derived from an EMBL/GenBank/DDBJ whole genome shotgun (WGS) entry which is preliminary data.</text>
</comment>
<dbReference type="Gene3D" id="1.20.1090.10">
    <property type="entry name" value="Dehydroquinate synthase-like - alpha domain"/>
    <property type="match status" value="1"/>
</dbReference>
<reference evidence="6" key="1">
    <citation type="submission" date="2018-12" db="EMBL/GenBank/DDBJ databases">
        <authorList>
            <person name="Sun L."/>
            <person name="Chen Z."/>
        </authorList>
    </citation>
    <scope>NUCLEOTIDE SEQUENCE [LARGE SCALE GENOMIC DNA]</scope>
    <source>
        <strain evidence="6">DSM 16012</strain>
    </source>
</reference>
<dbReference type="Proteomes" id="UP000273811">
    <property type="component" value="Unassembled WGS sequence"/>
</dbReference>
<evidence type="ECO:0000256" key="2">
    <source>
        <dbReference type="ARBA" id="ARBA00023002"/>
    </source>
</evidence>